<feature type="region of interest" description="Disordered" evidence="1">
    <location>
        <begin position="16"/>
        <end position="43"/>
    </location>
</feature>
<keyword evidence="3" id="KW-1185">Reference proteome</keyword>
<name>A0ABY4MK32_9ACTN</name>
<gene>
    <name evidence="2" type="ORF">K9S39_23185</name>
</gene>
<accession>A0ABY4MK32</accession>
<evidence type="ECO:0000313" key="2">
    <source>
        <dbReference type="EMBL" id="UQA98196.1"/>
    </source>
</evidence>
<dbReference type="Proteomes" id="UP000830115">
    <property type="component" value="Chromosome"/>
</dbReference>
<sequence>MPASATSVASVFDVEENHEAAQGVGRGGIVDGGSGDMRHDPSSAFQAKAATEGAFTGLLLGLGAVALPVLQAA</sequence>
<proteinExistence type="predicted"/>
<protein>
    <submittedName>
        <fullName evidence="2">Uncharacterized protein</fullName>
    </submittedName>
</protein>
<dbReference type="EMBL" id="CP086322">
    <property type="protein sequence ID" value="UQA98196.1"/>
    <property type="molecule type" value="Genomic_DNA"/>
</dbReference>
<evidence type="ECO:0000256" key="1">
    <source>
        <dbReference type="SAM" id="MobiDB-lite"/>
    </source>
</evidence>
<feature type="compositionally biased region" description="Gly residues" evidence="1">
    <location>
        <begin position="24"/>
        <end position="35"/>
    </location>
</feature>
<dbReference type="RefSeq" id="WP_248869242.1">
    <property type="nucleotide sequence ID" value="NZ_CP086322.1"/>
</dbReference>
<reference evidence="2" key="1">
    <citation type="submission" date="2021-10" db="EMBL/GenBank/DDBJ databases">
        <title>Streptomyces nigrumlapis sp.nov.,an antimicrobial producing actinobacterium isolated from Black Gobi rocks.</title>
        <authorList>
            <person name="Wen Y."/>
            <person name="Zhang W."/>
            <person name="Liu X.G."/>
        </authorList>
    </citation>
    <scope>NUCLEOTIDE SEQUENCE</scope>
    <source>
        <strain evidence="2">ST13-2-2</strain>
    </source>
</reference>
<evidence type="ECO:0000313" key="3">
    <source>
        <dbReference type="Proteomes" id="UP000830115"/>
    </source>
</evidence>
<organism evidence="2 3">
    <name type="scientific">Streptomyces halobius</name>
    <dbReference type="NCBI Taxonomy" id="2879846"/>
    <lineage>
        <taxon>Bacteria</taxon>
        <taxon>Bacillati</taxon>
        <taxon>Actinomycetota</taxon>
        <taxon>Actinomycetes</taxon>
        <taxon>Kitasatosporales</taxon>
        <taxon>Streptomycetaceae</taxon>
        <taxon>Streptomyces</taxon>
    </lineage>
</organism>